<evidence type="ECO:0000313" key="3">
    <source>
        <dbReference type="Proteomes" id="UP000199477"/>
    </source>
</evidence>
<feature type="signal peptide" evidence="1">
    <location>
        <begin position="1"/>
        <end position="19"/>
    </location>
</feature>
<dbReference type="InterPro" id="IPR008914">
    <property type="entry name" value="PEBP"/>
</dbReference>
<keyword evidence="1" id="KW-0732">Signal</keyword>
<dbReference type="InterPro" id="IPR036610">
    <property type="entry name" value="PEBP-like_sf"/>
</dbReference>
<gene>
    <name evidence="2" type="ORF">SAMN02799615_00821</name>
</gene>
<name>A0A1I1ZUH4_9GAMM</name>
<evidence type="ECO:0008006" key="4">
    <source>
        <dbReference type="Google" id="ProtNLM"/>
    </source>
</evidence>
<dbReference type="PANTHER" id="PTHR30289:SF1">
    <property type="entry name" value="PEBP (PHOSPHATIDYLETHANOLAMINE-BINDING PROTEIN) FAMILY PROTEIN"/>
    <property type="match status" value="1"/>
</dbReference>
<feature type="chain" id="PRO_5011652573" description="Phospholipid-binding protein, PBP family" evidence="1">
    <location>
        <begin position="20"/>
        <end position="175"/>
    </location>
</feature>
<dbReference type="InterPro" id="IPR005247">
    <property type="entry name" value="YbhB_YbcL/LppC-like"/>
</dbReference>
<dbReference type="STRING" id="500610.SAMN02799615_00821"/>
<proteinExistence type="predicted"/>
<dbReference type="Proteomes" id="UP000199477">
    <property type="component" value="Unassembled WGS sequence"/>
</dbReference>
<dbReference type="EMBL" id="FONH01000002">
    <property type="protein sequence ID" value="SFE35434.1"/>
    <property type="molecule type" value="Genomic_DNA"/>
</dbReference>
<dbReference type="AlphaFoldDB" id="A0A1I1ZUH4"/>
<evidence type="ECO:0000256" key="1">
    <source>
        <dbReference type="SAM" id="SignalP"/>
    </source>
</evidence>
<protein>
    <recommendedName>
        <fullName evidence="4">Phospholipid-binding protein, PBP family</fullName>
    </recommendedName>
</protein>
<dbReference type="CDD" id="cd00865">
    <property type="entry name" value="PEBP_bact_arch"/>
    <property type="match status" value="1"/>
</dbReference>
<dbReference type="Gene3D" id="3.90.280.10">
    <property type="entry name" value="PEBP-like"/>
    <property type="match status" value="1"/>
</dbReference>
<reference evidence="3" key="1">
    <citation type="submission" date="2016-10" db="EMBL/GenBank/DDBJ databases">
        <authorList>
            <person name="Varghese N."/>
            <person name="Submissions S."/>
        </authorList>
    </citation>
    <scope>NUCLEOTIDE SEQUENCE [LARGE SCALE GENOMIC DNA]</scope>
    <source>
        <strain evidence="3">UNC178MFTsu3.1</strain>
    </source>
</reference>
<dbReference type="SUPFAM" id="SSF49777">
    <property type="entry name" value="PEBP-like"/>
    <property type="match status" value="1"/>
</dbReference>
<organism evidence="2 3">
    <name type="scientific">Dyella marensis</name>
    <dbReference type="NCBI Taxonomy" id="500610"/>
    <lineage>
        <taxon>Bacteria</taxon>
        <taxon>Pseudomonadati</taxon>
        <taxon>Pseudomonadota</taxon>
        <taxon>Gammaproteobacteria</taxon>
        <taxon>Lysobacterales</taxon>
        <taxon>Rhodanobacteraceae</taxon>
        <taxon>Dyella</taxon>
    </lineage>
</organism>
<accession>A0A1I1ZUH4</accession>
<dbReference type="NCBIfam" id="TIGR00481">
    <property type="entry name" value="YbhB/YbcL family Raf kinase inhibitor-like protein"/>
    <property type="match status" value="1"/>
</dbReference>
<evidence type="ECO:0000313" key="2">
    <source>
        <dbReference type="EMBL" id="SFE35434.1"/>
    </source>
</evidence>
<dbReference type="RefSeq" id="WP_090423550.1">
    <property type="nucleotide sequence ID" value="NZ_FONH01000002.1"/>
</dbReference>
<sequence>MRTLLSTLFFVAAAVSAQAADFKLAVDAGADGGFAQRFTYDGFGCTGQNLAPALHWEGVPAKARSLALTVYDPDAPTGSGWWHWVVLDLPAASTGLPQGGALPAGAFALRNDFGDTHWGGPCPPQGDKPHRYVFTVHALDVPDLGLPADASPAKAGFMIRQHTVGTAQVTLRYGR</sequence>
<dbReference type="Pfam" id="PF01161">
    <property type="entry name" value="PBP"/>
    <property type="match status" value="1"/>
</dbReference>
<dbReference type="PANTHER" id="PTHR30289">
    <property type="entry name" value="UNCHARACTERIZED PROTEIN YBCL-RELATED"/>
    <property type="match status" value="1"/>
</dbReference>
<keyword evidence="3" id="KW-1185">Reference proteome</keyword>